<evidence type="ECO:0000256" key="4">
    <source>
        <dbReference type="ARBA" id="ARBA00004550"/>
    </source>
</evidence>
<dbReference type="InterPro" id="IPR016160">
    <property type="entry name" value="Ald_DH_CS_CYS"/>
</dbReference>
<dbReference type="GO" id="GO:0005524">
    <property type="term" value="F:ATP binding"/>
    <property type="evidence" value="ECO:0007669"/>
    <property type="project" value="UniProtKB-KW"/>
</dbReference>
<dbReference type="InterPro" id="IPR015590">
    <property type="entry name" value="Aldehyde_DH_dom"/>
</dbReference>
<evidence type="ECO:0000256" key="41">
    <source>
        <dbReference type="SAM" id="Phobius"/>
    </source>
</evidence>
<dbReference type="Gene3D" id="3.40.309.10">
    <property type="entry name" value="Aldehyde Dehydrogenase, Chain A, domain 2"/>
    <property type="match status" value="1"/>
</dbReference>
<comment type="subunit">
    <text evidence="9">Homodimer.</text>
</comment>
<dbReference type="GO" id="GO:0015439">
    <property type="term" value="F:ABC-type heme transporter activity"/>
    <property type="evidence" value="ECO:0007669"/>
    <property type="project" value="UniProtKB-EC"/>
</dbReference>
<keyword evidence="12" id="KW-1003">Cell membrane</keyword>
<name>A0AA35TK91_GEOBA</name>
<evidence type="ECO:0000256" key="5">
    <source>
        <dbReference type="ARBA" id="ARBA00004651"/>
    </source>
</evidence>
<feature type="transmembrane region" description="Helical" evidence="41">
    <location>
        <begin position="511"/>
        <end position="529"/>
    </location>
</feature>
<keyword evidence="24 41" id="KW-0472">Membrane</keyword>
<dbReference type="PANTHER" id="PTHR43866:SF3">
    <property type="entry name" value="METHYLMALONATE-SEMIALDEHYDE DEHYDROGENASE [ACYLATING], MITOCHONDRIAL"/>
    <property type="match status" value="1"/>
</dbReference>
<feature type="transmembrane region" description="Helical" evidence="41">
    <location>
        <begin position="391"/>
        <end position="414"/>
    </location>
</feature>
<evidence type="ECO:0000256" key="37">
    <source>
        <dbReference type="ARBA" id="ARBA00048510"/>
    </source>
</evidence>
<evidence type="ECO:0000256" key="12">
    <source>
        <dbReference type="ARBA" id="ARBA00022475"/>
    </source>
</evidence>
<evidence type="ECO:0000256" key="2">
    <source>
        <dbReference type="ARBA" id="ARBA00004374"/>
    </source>
</evidence>
<dbReference type="GO" id="GO:0032585">
    <property type="term" value="C:multivesicular body membrane"/>
    <property type="evidence" value="ECO:0007669"/>
    <property type="project" value="UniProtKB-SubCell"/>
</dbReference>
<keyword evidence="16" id="KW-1000">Mitochondrion outer membrane</keyword>
<evidence type="ECO:0000256" key="35">
    <source>
        <dbReference type="ARBA" id="ARBA00048309"/>
    </source>
</evidence>
<evidence type="ECO:0000256" key="23">
    <source>
        <dbReference type="ARBA" id="ARBA00023128"/>
    </source>
</evidence>
<evidence type="ECO:0000259" key="42">
    <source>
        <dbReference type="PROSITE" id="PS50893"/>
    </source>
</evidence>
<comment type="caution">
    <text evidence="44">The sequence shown here is derived from an EMBL/GenBank/DDBJ whole genome shotgun (WGS) entry which is preliminary data.</text>
</comment>
<evidence type="ECO:0000313" key="44">
    <source>
        <dbReference type="EMBL" id="CAI8048456.1"/>
    </source>
</evidence>
<dbReference type="InterPro" id="IPR016163">
    <property type="entry name" value="Ald_DH_C"/>
</dbReference>
<dbReference type="Pfam" id="PF00664">
    <property type="entry name" value="ABC_membrane"/>
    <property type="match status" value="1"/>
</dbReference>
<comment type="similarity">
    <text evidence="8">Belongs to the aldehyde dehydrogenase family.</text>
</comment>
<dbReference type="GO" id="GO:0006574">
    <property type="term" value="P:L-valine catabolic process"/>
    <property type="evidence" value="ECO:0007669"/>
    <property type="project" value="TreeGrafter"/>
</dbReference>
<evidence type="ECO:0000256" key="9">
    <source>
        <dbReference type="ARBA" id="ARBA00011738"/>
    </source>
</evidence>
<evidence type="ECO:0000256" key="30">
    <source>
        <dbReference type="ARBA" id="ARBA00031413"/>
    </source>
</evidence>
<comment type="catalytic activity">
    <reaction evidence="37">
        <text>uroporphyrin III(in) + ATP + H2O = uroporphyrin III(out) + ADP + phosphate + H(+)</text>
        <dbReference type="Rhea" id="RHEA:66776"/>
        <dbReference type="ChEBI" id="CHEBI:15377"/>
        <dbReference type="ChEBI" id="CHEBI:15378"/>
        <dbReference type="ChEBI" id="CHEBI:30616"/>
        <dbReference type="ChEBI" id="CHEBI:43474"/>
        <dbReference type="ChEBI" id="CHEBI:167479"/>
        <dbReference type="ChEBI" id="CHEBI:456216"/>
    </reaction>
    <physiologicalReaction direction="left-to-right" evidence="37">
        <dbReference type="Rhea" id="RHEA:66777"/>
    </physiologicalReaction>
</comment>
<feature type="transmembrane region" description="Helical" evidence="41">
    <location>
        <begin position="166"/>
        <end position="189"/>
    </location>
</feature>
<comment type="catalytic activity">
    <reaction evidence="34">
        <text>uroporphyrin I(in) + ATP + H2O = uroporphyrin I(out) + ADP + phosphate + H(+)</text>
        <dbReference type="Rhea" id="RHEA:66772"/>
        <dbReference type="ChEBI" id="CHEBI:15377"/>
        <dbReference type="ChEBI" id="CHEBI:15378"/>
        <dbReference type="ChEBI" id="CHEBI:30616"/>
        <dbReference type="ChEBI" id="CHEBI:43474"/>
        <dbReference type="ChEBI" id="CHEBI:167480"/>
        <dbReference type="ChEBI" id="CHEBI:456216"/>
    </reaction>
    <physiologicalReaction direction="left-to-right" evidence="34">
        <dbReference type="Rhea" id="RHEA:66773"/>
    </physiologicalReaction>
</comment>
<reference evidence="44" key="1">
    <citation type="submission" date="2023-03" db="EMBL/GenBank/DDBJ databases">
        <authorList>
            <person name="Steffen K."/>
            <person name="Cardenas P."/>
        </authorList>
    </citation>
    <scope>NUCLEOTIDE SEQUENCE</scope>
</reference>
<feature type="transmembrane region" description="Helical" evidence="41">
    <location>
        <begin position="60"/>
        <end position="84"/>
    </location>
</feature>
<evidence type="ECO:0000256" key="38">
    <source>
        <dbReference type="ARBA" id="ARBA00048636"/>
    </source>
</evidence>
<evidence type="ECO:0000256" key="11">
    <source>
        <dbReference type="ARBA" id="ARBA00022448"/>
    </source>
</evidence>
<comment type="catalytic activity">
    <reaction evidence="35">
        <text>protoporphyrin IX(in) + ATP + H2O = protoporphyrin IX(out) + ADP + phosphate + H(+)</text>
        <dbReference type="Rhea" id="RHEA:61336"/>
        <dbReference type="ChEBI" id="CHEBI:15377"/>
        <dbReference type="ChEBI" id="CHEBI:15378"/>
        <dbReference type="ChEBI" id="CHEBI:30616"/>
        <dbReference type="ChEBI" id="CHEBI:43474"/>
        <dbReference type="ChEBI" id="CHEBI:57306"/>
        <dbReference type="ChEBI" id="CHEBI:456216"/>
    </reaction>
    <physiologicalReaction direction="left-to-right" evidence="35">
        <dbReference type="Rhea" id="RHEA:61337"/>
    </physiologicalReaction>
</comment>
<evidence type="ECO:0000256" key="15">
    <source>
        <dbReference type="ARBA" id="ARBA00022741"/>
    </source>
</evidence>
<comment type="subcellular location">
    <subcellularLocation>
        <location evidence="5">Cell membrane</location>
        <topology evidence="5">Multi-pass membrane protein</topology>
    </subcellularLocation>
    <subcellularLocation>
        <location evidence="1">Endosome</location>
        <location evidence="1">Multivesicular body membrane</location>
    </subcellularLocation>
    <subcellularLocation>
        <location evidence="6">Golgi apparatus membrane</location>
        <topology evidence="6">Multi-pass membrane protein</topology>
    </subcellularLocation>
    <subcellularLocation>
        <location evidence="3">Late endosome membrane</location>
    </subcellularLocation>
    <subcellularLocation>
        <location evidence="7">Lysosome membrane</location>
    </subcellularLocation>
    <subcellularLocation>
        <location evidence="27">Melanosome membrane</location>
    </subcellularLocation>
    <subcellularLocation>
        <location evidence="2">Mitochondrion outer membrane</location>
        <topology evidence="2">Multi-pass membrane protein</topology>
    </subcellularLocation>
    <subcellularLocation>
        <location evidence="4">Secreted</location>
        <location evidence="4">Extracellular exosome</location>
    </subcellularLocation>
</comment>
<keyword evidence="23" id="KW-0496">Mitochondrion</keyword>
<evidence type="ECO:0000256" key="32">
    <source>
        <dbReference type="ARBA" id="ARBA00047649"/>
    </source>
</evidence>
<dbReference type="GO" id="GO:0006210">
    <property type="term" value="P:thymine catabolic process"/>
    <property type="evidence" value="ECO:0007669"/>
    <property type="project" value="TreeGrafter"/>
</dbReference>
<sequence>MLPFCEEGEAYSVAWGHGGISRCFLQVVGSLVCAGVLLVSSATAAVLGRKPASHPHRLPFSSSFLLTPSLSFLLVLSSAAHLLFTWLRHSLYGYTILQDGLGILSWLVSMVVAYRERLRLIKGCSHGVWLVVYWTLSGVWQALQILGWSNPHWWWGLHSRTDLPELILYCIQSFLLISLLAVSVVWPLLRPSRKTYSLLVNSDAIETTKHNQRHTQQREGSFVQKRTNSAFSDLWSKVKLLFPYVWPRGHPNLQLRVAVCFIILVAVRVINVFVPVYYKKIVDGLTSNSSVDSVDSQIHIVVPQTGLTLPLGSIIIYVLLRFMQGGSVGSMGLANNIRSFLWIRVQQFTSRRLQVDVLSHLHSLSLRWHLGRKTGEVLRVMDRGTQSINNILSYILFNIGPTLVDIGIAIIFFVVAFDVWFGLIVFTTMLCYILFTISVTEWRTKFRRAMNERDNVARAKAVDSLLNFETVKYYGAEAYEVNRFNTAIEGYQDAEWKSLASLNVLGSGQNVIITIGLLFGALLCAYRVTQGVLTVGDFVLFCTYILQLYAPLNFFGTYYRMIQAAFVDMENMFDLFEVEAEVKDASSALPLFISAGRLEFKNVYFHYLPEKPILRDVSFCVEPGQTVALVGPSGAGKSTIIRLLFRFYDIQDGLISIDGQDIQRVQQHSLRQGIGVVPQDTVLFNDTIRYNVRYGNTTATVSEAEKAAEYADIHTRILGFPSQYHTMVGERGLKLSGGEKQRVAIARTILKAPAIILLDEATSALDTETERHIQSSLDRVCEGRTTVIVAHRLSTIIHAHQILVLKEGEIVERGSHTHLLTLGGMYADMWAAQQRSLQHSDDDVILESQQTLNLETNGLRTGVRALSSAAPTAKLLIGGKFVDSKTDKWINNYNPATLEVVSRVPCATQEEMNAAAEAAQKAFSDWTEASLMTRQQVMFKLQAIIRDNMGELAKNITLEQGKTLADAEGDVMRGLQVVEHACSITSLHLGETLSSVTKDMDTYTYREPLGVCAGVCPFNFPAMIPLWMFPLATVVGNTFILKPSEQDPGASLMLAEMAQDAGLPDGVLNIIHGQKEAVDFVCDHPSIRAISFVGSDRVGQYIYERGSGNGKRVQSNMGAKNHGVILPDANKEHTINQLVGAAFGAAGQRCMALSTAIFVGKAKEWLPEVVEKAKQLKVSAGIEAGADLGPLISPDAKERVCNLVQSGVDEGAKLALDGRDIVVPGYEKGNFVGPTVLTDVKPHMTCYTEEIFGPVLVAMTADTLDEAIDIINSNPYGNGTAIFTRSGAAARRFQSKIDVGQVGVNVPIPVPLPMFSFTGSRASFRGDMNFYGKQTKTVTSLWREEDVSDATPATVFPTLK</sequence>
<dbReference type="PROSITE" id="PS00211">
    <property type="entry name" value="ABC_TRANSPORTER_1"/>
    <property type="match status" value="1"/>
</dbReference>
<dbReference type="GO" id="GO:0005765">
    <property type="term" value="C:lysosomal membrane"/>
    <property type="evidence" value="ECO:0007669"/>
    <property type="project" value="UniProtKB-SubCell"/>
</dbReference>
<comment type="catalytic activity">
    <reaction evidence="39">
        <text>3-oxopropanoate + NAD(+) + CoA + H2O = hydrogencarbonate + acetyl-CoA + NADH + H(+)</text>
        <dbReference type="Rhea" id="RHEA:76615"/>
        <dbReference type="ChEBI" id="CHEBI:15377"/>
        <dbReference type="ChEBI" id="CHEBI:15378"/>
        <dbReference type="ChEBI" id="CHEBI:17544"/>
        <dbReference type="ChEBI" id="CHEBI:33190"/>
        <dbReference type="ChEBI" id="CHEBI:57287"/>
        <dbReference type="ChEBI" id="CHEBI:57288"/>
        <dbReference type="ChEBI" id="CHEBI:57540"/>
        <dbReference type="ChEBI" id="CHEBI:57945"/>
        <dbReference type="EC" id="1.2.1.27"/>
    </reaction>
    <physiologicalReaction direction="left-to-right" evidence="39">
        <dbReference type="Rhea" id="RHEA:76616"/>
    </physiologicalReaction>
</comment>
<evidence type="ECO:0000256" key="24">
    <source>
        <dbReference type="ARBA" id="ARBA00023136"/>
    </source>
</evidence>
<evidence type="ECO:0000256" key="34">
    <source>
        <dbReference type="ARBA" id="ARBA00047789"/>
    </source>
</evidence>
<keyword evidence="22" id="KW-0333">Golgi apparatus</keyword>
<keyword evidence="15" id="KW-0547">Nucleotide-binding</keyword>
<dbReference type="SUPFAM" id="SSF52540">
    <property type="entry name" value="P-loop containing nucleoside triphosphate hydrolases"/>
    <property type="match status" value="1"/>
</dbReference>
<keyword evidence="17 44" id="KW-0067">ATP-binding</keyword>
<keyword evidence="21" id="KW-0520">NAD</keyword>
<evidence type="ECO:0000256" key="25">
    <source>
        <dbReference type="ARBA" id="ARBA00023157"/>
    </source>
</evidence>
<evidence type="ECO:0000256" key="7">
    <source>
        <dbReference type="ARBA" id="ARBA00004656"/>
    </source>
</evidence>
<evidence type="ECO:0000259" key="43">
    <source>
        <dbReference type="PROSITE" id="PS50929"/>
    </source>
</evidence>
<dbReference type="InterPro" id="IPR032410">
    <property type="entry name" value="ABCB6_N"/>
</dbReference>
<evidence type="ECO:0000256" key="10">
    <source>
        <dbReference type="ARBA" id="ARBA00013048"/>
    </source>
</evidence>
<dbReference type="SUPFAM" id="SSF53720">
    <property type="entry name" value="ALDH-like"/>
    <property type="match status" value="1"/>
</dbReference>
<evidence type="ECO:0000256" key="31">
    <source>
        <dbReference type="ARBA" id="ARBA00047644"/>
    </source>
</evidence>
<dbReference type="PROSITE" id="PS00070">
    <property type="entry name" value="ALDEHYDE_DEHYDR_CYS"/>
    <property type="match status" value="1"/>
</dbReference>
<dbReference type="EMBL" id="CASHTH010003728">
    <property type="protein sequence ID" value="CAI8048456.1"/>
    <property type="molecule type" value="Genomic_DNA"/>
</dbReference>
<feature type="domain" description="ABC transmembrane type-1" evidence="43">
    <location>
        <begin position="258"/>
        <end position="564"/>
    </location>
</feature>
<evidence type="ECO:0000313" key="45">
    <source>
        <dbReference type="Proteomes" id="UP001174909"/>
    </source>
</evidence>
<evidence type="ECO:0000256" key="16">
    <source>
        <dbReference type="ARBA" id="ARBA00022787"/>
    </source>
</evidence>
<dbReference type="CDD" id="cd07085">
    <property type="entry name" value="ALDH_F6_MMSDH"/>
    <property type="match status" value="1"/>
</dbReference>
<dbReference type="EC" id="7.6.2.5" evidence="28"/>
<comment type="catalytic activity">
    <reaction evidence="33">
        <text>coproporphyrinogen III(in) + ATP + H2O = coproporphyrinogen III(out) + ADP + phosphate + H(+)</text>
        <dbReference type="Rhea" id="RHEA:66680"/>
        <dbReference type="ChEBI" id="CHEBI:15377"/>
        <dbReference type="ChEBI" id="CHEBI:15378"/>
        <dbReference type="ChEBI" id="CHEBI:30616"/>
        <dbReference type="ChEBI" id="CHEBI:43474"/>
        <dbReference type="ChEBI" id="CHEBI:57309"/>
        <dbReference type="ChEBI" id="CHEBI:456216"/>
    </reaction>
    <physiologicalReaction direction="left-to-right" evidence="33">
        <dbReference type="Rhea" id="RHEA:66681"/>
    </physiologicalReaction>
</comment>
<evidence type="ECO:0000256" key="29">
    <source>
        <dbReference type="ARBA" id="ARBA00024439"/>
    </source>
</evidence>
<dbReference type="PROSITE" id="PS50893">
    <property type="entry name" value="ABC_TRANSPORTER_2"/>
    <property type="match status" value="1"/>
</dbReference>
<feature type="transmembrane region" description="Helical" evidence="41">
    <location>
        <begin position="96"/>
        <end position="114"/>
    </location>
</feature>
<dbReference type="GO" id="GO:0005576">
    <property type="term" value="C:extracellular region"/>
    <property type="evidence" value="ECO:0007669"/>
    <property type="project" value="UniProtKB-SubCell"/>
</dbReference>
<keyword evidence="26" id="KW-0458">Lysosome</keyword>
<dbReference type="GO" id="GO:0004491">
    <property type="term" value="F:methylmalonate-semialdehyde dehydrogenase (acylating, NAD) activity"/>
    <property type="evidence" value="ECO:0007669"/>
    <property type="project" value="UniProtKB-EC"/>
</dbReference>
<dbReference type="Gene3D" id="1.20.1560.10">
    <property type="entry name" value="ABC transporter type 1, transmembrane domain"/>
    <property type="match status" value="1"/>
</dbReference>
<evidence type="ECO:0000256" key="21">
    <source>
        <dbReference type="ARBA" id="ARBA00023027"/>
    </source>
</evidence>
<dbReference type="CDD" id="cd03253">
    <property type="entry name" value="ABCC_ATM1_transporter"/>
    <property type="match status" value="1"/>
</dbReference>
<dbReference type="Pfam" id="PF16185">
    <property type="entry name" value="MTABC_N"/>
    <property type="match status" value="1"/>
</dbReference>
<keyword evidence="14 41" id="KW-0812">Transmembrane</keyword>
<keyword evidence="11" id="KW-0813">Transport</keyword>
<dbReference type="InterPro" id="IPR016162">
    <property type="entry name" value="Ald_DH_N"/>
</dbReference>
<feature type="domain" description="ABC transporter" evidence="42">
    <location>
        <begin position="598"/>
        <end position="832"/>
    </location>
</feature>
<dbReference type="FunFam" id="3.40.50.300:FF:000186">
    <property type="entry name" value="ATP-binding cassette sub-family B member 7, mitochondrial"/>
    <property type="match status" value="1"/>
</dbReference>
<comment type="catalytic activity">
    <reaction evidence="32">
        <text>heme b(in) + ATP + H2O = heme b(out) + ADP + phosphate + H(+)</text>
        <dbReference type="Rhea" id="RHEA:19261"/>
        <dbReference type="ChEBI" id="CHEBI:15377"/>
        <dbReference type="ChEBI" id="CHEBI:15378"/>
        <dbReference type="ChEBI" id="CHEBI:30616"/>
        <dbReference type="ChEBI" id="CHEBI:43474"/>
        <dbReference type="ChEBI" id="CHEBI:60344"/>
        <dbReference type="ChEBI" id="CHEBI:456216"/>
        <dbReference type="EC" id="7.6.2.5"/>
    </reaction>
    <physiologicalReaction direction="left-to-right" evidence="32">
        <dbReference type="Rhea" id="RHEA:19262"/>
    </physiologicalReaction>
</comment>
<dbReference type="InterPro" id="IPR010061">
    <property type="entry name" value="MeMal-semiAld_DH"/>
</dbReference>
<evidence type="ECO:0000256" key="26">
    <source>
        <dbReference type="ARBA" id="ARBA00023228"/>
    </source>
</evidence>
<dbReference type="CDD" id="cd18581">
    <property type="entry name" value="ABC_6TM_ABCB6"/>
    <property type="match status" value="1"/>
</dbReference>
<evidence type="ECO:0000256" key="6">
    <source>
        <dbReference type="ARBA" id="ARBA00004653"/>
    </source>
</evidence>
<dbReference type="FunFam" id="3.40.605.10:FF:000003">
    <property type="entry name" value="Methylmalonate-semialdehyde dehydrogenase [acylating]"/>
    <property type="match status" value="1"/>
</dbReference>
<comment type="catalytic activity">
    <reaction evidence="38">
        <text>coproporphyrin III(in) + ATP + H2O = coproporphyrin III(out) + ADP + phosphate + H(+)</text>
        <dbReference type="Rhea" id="RHEA:66664"/>
        <dbReference type="ChEBI" id="CHEBI:15377"/>
        <dbReference type="ChEBI" id="CHEBI:15378"/>
        <dbReference type="ChEBI" id="CHEBI:30616"/>
        <dbReference type="ChEBI" id="CHEBI:43474"/>
        <dbReference type="ChEBI" id="CHEBI:131725"/>
        <dbReference type="ChEBI" id="CHEBI:456216"/>
    </reaction>
    <physiologicalReaction direction="left-to-right" evidence="38">
        <dbReference type="Rhea" id="RHEA:66665"/>
    </physiologicalReaction>
</comment>
<evidence type="ECO:0000256" key="39">
    <source>
        <dbReference type="ARBA" id="ARBA00048821"/>
    </source>
</evidence>
<comment type="catalytic activity">
    <reaction evidence="31">
        <text>2-methyl-3-oxopropanoate + NAD(+) + CoA + H2O = propanoyl-CoA + hydrogencarbonate + NADH + H(+)</text>
        <dbReference type="Rhea" id="RHEA:20804"/>
        <dbReference type="ChEBI" id="CHEBI:15377"/>
        <dbReference type="ChEBI" id="CHEBI:15378"/>
        <dbReference type="ChEBI" id="CHEBI:17544"/>
        <dbReference type="ChEBI" id="CHEBI:57287"/>
        <dbReference type="ChEBI" id="CHEBI:57392"/>
        <dbReference type="ChEBI" id="CHEBI:57540"/>
        <dbReference type="ChEBI" id="CHEBI:57700"/>
        <dbReference type="ChEBI" id="CHEBI:57945"/>
        <dbReference type="EC" id="1.2.1.27"/>
    </reaction>
    <physiologicalReaction direction="left-to-right" evidence="31">
        <dbReference type="Rhea" id="RHEA:20805"/>
    </physiologicalReaction>
</comment>
<dbReference type="Pfam" id="PF00005">
    <property type="entry name" value="ABC_tran"/>
    <property type="match status" value="1"/>
</dbReference>
<evidence type="ECO:0000256" key="33">
    <source>
        <dbReference type="ARBA" id="ARBA00047753"/>
    </source>
</evidence>
<feature type="transmembrane region" description="Helical" evidence="41">
    <location>
        <begin position="535"/>
        <end position="555"/>
    </location>
</feature>
<dbReference type="EC" id="1.2.1.27" evidence="10"/>
<feature type="transmembrane region" description="Helical" evidence="41">
    <location>
        <begin position="420"/>
        <end position="440"/>
    </location>
</feature>
<dbReference type="Pfam" id="PF00171">
    <property type="entry name" value="Aldedh"/>
    <property type="match status" value="1"/>
</dbReference>
<evidence type="ECO:0000256" key="3">
    <source>
        <dbReference type="ARBA" id="ARBA00004414"/>
    </source>
</evidence>
<evidence type="ECO:0000256" key="13">
    <source>
        <dbReference type="ARBA" id="ARBA00022525"/>
    </source>
</evidence>
<dbReference type="InterPro" id="IPR003593">
    <property type="entry name" value="AAA+_ATPase"/>
</dbReference>
<dbReference type="GO" id="GO:0005741">
    <property type="term" value="C:mitochondrial outer membrane"/>
    <property type="evidence" value="ECO:0007669"/>
    <property type="project" value="UniProtKB-SubCell"/>
</dbReference>
<evidence type="ECO:0000256" key="22">
    <source>
        <dbReference type="ARBA" id="ARBA00023034"/>
    </source>
</evidence>
<dbReference type="NCBIfam" id="TIGR01722">
    <property type="entry name" value="MMSDH"/>
    <property type="match status" value="1"/>
</dbReference>
<dbReference type="InterPro" id="IPR036640">
    <property type="entry name" value="ABC1_TM_sf"/>
</dbReference>
<evidence type="ECO:0000256" key="1">
    <source>
        <dbReference type="ARBA" id="ARBA00004333"/>
    </source>
</evidence>
<dbReference type="InterPro" id="IPR017871">
    <property type="entry name" value="ABC_transporter-like_CS"/>
</dbReference>
<protein>
    <recommendedName>
        <fullName evidence="29">ATP-binding cassette sub-family B member 6</fullName>
        <ecNumber evidence="10">1.2.1.27</ecNumber>
        <ecNumber evidence="28">7.6.2.5</ecNumber>
    </recommendedName>
    <alternativeName>
        <fullName evidence="30">ABC-type heme transporter ABCB6</fullName>
    </alternativeName>
</protein>
<feature type="transmembrane region" description="Helical" evidence="41">
    <location>
        <begin position="298"/>
        <end position="320"/>
    </location>
</feature>
<dbReference type="InterPro" id="IPR003439">
    <property type="entry name" value="ABC_transporter-like_ATP-bd"/>
</dbReference>
<dbReference type="InterPro" id="IPR027417">
    <property type="entry name" value="P-loop_NTPase"/>
</dbReference>
<dbReference type="SUPFAM" id="SSF90123">
    <property type="entry name" value="ABC transporter transmembrane region"/>
    <property type="match status" value="1"/>
</dbReference>
<keyword evidence="45" id="KW-1185">Reference proteome</keyword>
<keyword evidence="13" id="KW-0964">Secreted</keyword>
<evidence type="ECO:0000256" key="14">
    <source>
        <dbReference type="ARBA" id="ARBA00022692"/>
    </source>
</evidence>
<gene>
    <name evidence="44" type="ORF">GBAR_LOCUS26727</name>
</gene>
<keyword evidence="25" id="KW-1015">Disulfide bond</keyword>
<evidence type="ECO:0000256" key="19">
    <source>
        <dbReference type="ARBA" id="ARBA00022989"/>
    </source>
</evidence>
<dbReference type="GO" id="GO:0000139">
    <property type="term" value="C:Golgi membrane"/>
    <property type="evidence" value="ECO:0007669"/>
    <property type="project" value="UniProtKB-SubCell"/>
</dbReference>
<accession>A0AA35TK91</accession>
<evidence type="ECO:0000256" key="40">
    <source>
        <dbReference type="ARBA" id="ARBA00049398"/>
    </source>
</evidence>
<dbReference type="Proteomes" id="UP001174909">
    <property type="component" value="Unassembled WGS sequence"/>
</dbReference>
<evidence type="ECO:0000256" key="18">
    <source>
        <dbReference type="ARBA" id="ARBA00022967"/>
    </source>
</evidence>
<evidence type="ECO:0000256" key="27">
    <source>
        <dbReference type="ARBA" id="ARBA00024320"/>
    </source>
</evidence>
<dbReference type="GO" id="GO:0005886">
    <property type="term" value="C:plasma membrane"/>
    <property type="evidence" value="ECO:0007669"/>
    <property type="project" value="UniProtKB-SubCell"/>
</dbReference>
<keyword evidence="20" id="KW-0560">Oxidoreductase</keyword>
<feature type="transmembrane region" description="Helical" evidence="41">
    <location>
        <begin position="24"/>
        <end position="48"/>
    </location>
</feature>
<evidence type="ECO:0000256" key="20">
    <source>
        <dbReference type="ARBA" id="ARBA00023002"/>
    </source>
</evidence>
<dbReference type="InterPro" id="IPR016161">
    <property type="entry name" value="Ald_DH/histidinol_DH"/>
</dbReference>
<comment type="catalytic activity">
    <reaction evidence="40">
        <text>coproporphyrin I(in) + ATP + H2O = coproporphyrin I(out) + ADP + phosphate + H(+)</text>
        <dbReference type="Rhea" id="RHEA:66768"/>
        <dbReference type="ChEBI" id="CHEBI:15377"/>
        <dbReference type="ChEBI" id="CHEBI:15378"/>
        <dbReference type="ChEBI" id="CHEBI:30616"/>
        <dbReference type="ChEBI" id="CHEBI:43474"/>
        <dbReference type="ChEBI" id="CHEBI:167478"/>
        <dbReference type="ChEBI" id="CHEBI:456216"/>
    </reaction>
    <physiologicalReaction direction="left-to-right" evidence="40">
        <dbReference type="Rhea" id="RHEA:66769"/>
    </physiologicalReaction>
</comment>
<dbReference type="PROSITE" id="PS50929">
    <property type="entry name" value="ABC_TM1F"/>
    <property type="match status" value="1"/>
</dbReference>
<dbReference type="InterPro" id="IPR011527">
    <property type="entry name" value="ABC1_TM_dom"/>
</dbReference>
<evidence type="ECO:0000256" key="28">
    <source>
        <dbReference type="ARBA" id="ARBA00024385"/>
    </source>
</evidence>
<dbReference type="FunFam" id="3.40.309.10:FF:000002">
    <property type="entry name" value="Methylmalonate-semialdehyde dehydrogenase (Acylating)"/>
    <property type="match status" value="1"/>
</dbReference>
<dbReference type="GO" id="GO:0016887">
    <property type="term" value="F:ATP hydrolysis activity"/>
    <property type="evidence" value="ECO:0007669"/>
    <property type="project" value="InterPro"/>
</dbReference>
<evidence type="ECO:0000256" key="8">
    <source>
        <dbReference type="ARBA" id="ARBA00009986"/>
    </source>
</evidence>
<dbReference type="Gene3D" id="3.40.605.10">
    <property type="entry name" value="Aldehyde Dehydrogenase, Chain A, domain 1"/>
    <property type="match status" value="1"/>
</dbReference>
<dbReference type="SMART" id="SM00382">
    <property type="entry name" value="AAA"/>
    <property type="match status" value="1"/>
</dbReference>
<organism evidence="44 45">
    <name type="scientific">Geodia barretti</name>
    <name type="common">Barrett's horny sponge</name>
    <dbReference type="NCBI Taxonomy" id="519541"/>
    <lineage>
        <taxon>Eukaryota</taxon>
        <taxon>Metazoa</taxon>
        <taxon>Porifera</taxon>
        <taxon>Demospongiae</taxon>
        <taxon>Heteroscleromorpha</taxon>
        <taxon>Tetractinellida</taxon>
        <taxon>Astrophorina</taxon>
        <taxon>Geodiidae</taxon>
        <taxon>Geodia</taxon>
    </lineage>
</organism>
<comment type="catalytic activity">
    <reaction evidence="36">
        <text>pheophorbide a(in) + ATP + H2O = pheophorbide a(out) + ADP + phosphate + H(+)</text>
        <dbReference type="Rhea" id="RHEA:61360"/>
        <dbReference type="ChEBI" id="CHEBI:15377"/>
        <dbReference type="ChEBI" id="CHEBI:15378"/>
        <dbReference type="ChEBI" id="CHEBI:30616"/>
        <dbReference type="ChEBI" id="CHEBI:43474"/>
        <dbReference type="ChEBI" id="CHEBI:58687"/>
        <dbReference type="ChEBI" id="CHEBI:456216"/>
    </reaction>
    <physiologicalReaction direction="left-to-right" evidence="36">
        <dbReference type="Rhea" id="RHEA:61361"/>
    </physiologicalReaction>
</comment>
<feature type="transmembrane region" description="Helical" evidence="41">
    <location>
        <begin position="126"/>
        <end position="146"/>
    </location>
</feature>
<keyword evidence="19 41" id="KW-1133">Transmembrane helix</keyword>
<feature type="transmembrane region" description="Helical" evidence="41">
    <location>
        <begin position="257"/>
        <end position="278"/>
    </location>
</feature>
<dbReference type="Gene3D" id="3.40.50.300">
    <property type="entry name" value="P-loop containing nucleotide triphosphate hydrolases"/>
    <property type="match status" value="1"/>
</dbReference>
<dbReference type="PANTHER" id="PTHR43866">
    <property type="entry name" value="MALONATE-SEMIALDEHYDE DEHYDROGENASE"/>
    <property type="match status" value="1"/>
</dbReference>
<proteinExistence type="inferred from homology"/>
<keyword evidence="18" id="KW-1278">Translocase</keyword>
<evidence type="ECO:0000256" key="36">
    <source>
        <dbReference type="ARBA" id="ARBA00048455"/>
    </source>
</evidence>
<evidence type="ECO:0000256" key="17">
    <source>
        <dbReference type="ARBA" id="ARBA00022840"/>
    </source>
</evidence>